<dbReference type="RefSeq" id="WP_044644717.1">
    <property type="nucleotide sequence ID" value="NZ_JTHP01000003.1"/>
</dbReference>
<dbReference type="AlphaFoldDB" id="A0A0D7X6T5"/>
<dbReference type="OrthoDB" id="2636983at2"/>
<organism evidence="1 2">
    <name type="scientific">Paenibacillus terrae</name>
    <dbReference type="NCBI Taxonomy" id="159743"/>
    <lineage>
        <taxon>Bacteria</taxon>
        <taxon>Bacillati</taxon>
        <taxon>Bacillota</taxon>
        <taxon>Bacilli</taxon>
        <taxon>Bacillales</taxon>
        <taxon>Paenibacillaceae</taxon>
        <taxon>Paenibacillus</taxon>
    </lineage>
</organism>
<evidence type="ECO:0000313" key="2">
    <source>
        <dbReference type="Proteomes" id="UP000032534"/>
    </source>
</evidence>
<name>A0A0D7X6T5_9BACL</name>
<comment type="caution">
    <text evidence="1">The sequence shown here is derived from an EMBL/GenBank/DDBJ whole genome shotgun (WGS) entry which is preliminary data.</text>
</comment>
<sequence length="203" mass="24544">MLKYKQYGRWQHIYSGSYKDKNINEATHGKYLFFSNDRGSLTQIAETEIRHNGFYWAKVVDEPQTPSSGYVLCLYWNDDSRLDELKERYHDKIKWKSDEDTRNGKYSEGYSAYDLMGSVPFDIKDRQLYEDYYRTWFHDNRHDEKYDFDKILDEVLDEVCENLPEEYLAKMSHFDLSVLSIKNNHRKVYIEELVEAYKDSKER</sequence>
<accession>A0A0D7X6T5</accession>
<dbReference type="PATRIC" id="fig|159743.3.peg.639"/>
<dbReference type="Proteomes" id="UP000032534">
    <property type="component" value="Unassembled WGS sequence"/>
</dbReference>
<dbReference type="EMBL" id="JTHP01000003">
    <property type="protein sequence ID" value="KJD47130.1"/>
    <property type="molecule type" value="Genomic_DNA"/>
</dbReference>
<keyword evidence="2" id="KW-1185">Reference proteome</keyword>
<evidence type="ECO:0000313" key="1">
    <source>
        <dbReference type="EMBL" id="KJD47130.1"/>
    </source>
</evidence>
<protein>
    <submittedName>
        <fullName evidence="1">Uncharacterized protein</fullName>
    </submittedName>
</protein>
<proteinExistence type="predicted"/>
<reference evidence="1 2" key="1">
    <citation type="submission" date="2014-11" db="EMBL/GenBank/DDBJ databases">
        <title>Draft Genome Sequences of Paenibacillus polymyxa NRRL B-30509 and Paenibacillus terrae NRRL B-30644, Strains from a Poultry Environment that Produce Tridecaptin A and Paenicidins.</title>
        <authorList>
            <person name="van Belkum M.J."/>
            <person name="Lohans C.T."/>
            <person name="Vederas J.C."/>
        </authorList>
    </citation>
    <scope>NUCLEOTIDE SEQUENCE [LARGE SCALE GENOMIC DNA]</scope>
    <source>
        <strain evidence="1 2">NRRL B-30644</strain>
    </source>
</reference>
<gene>
    <name evidence="1" type="ORF">QD47_02970</name>
</gene>